<evidence type="ECO:0000256" key="2">
    <source>
        <dbReference type="ARBA" id="ARBA00022553"/>
    </source>
</evidence>
<dbReference type="Pfam" id="PF04818">
    <property type="entry name" value="CID"/>
    <property type="match status" value="1"/>
</dbReference>
<dbReference type="InterPro" id="IPR035979">
    <property type="entry name" value="RBD_domain_sf"/>
</dbReference>
<dbReference type="InterPro" id="IPR012677">
    <property type="entry name" value="Nucleotide-bd_a/b_plait_sf"/>
</dbReference>
<keyword evidence="3" id="KW-0507">mRNA processing</keyword>
<evidence type="ECO:0000256" key="8">
    <source>
        <dbReference type="SAM" id="MobiDB-lite"/>
    </source>
</evidence>
<dbReference type="Pfam" id="PF00076">
    <property type="entry name" value="RRM_1"/>
    <property type="match status" value="1"/>
</dbReference>
<dbReference type="GO" id="GO:0031124">
    <property type="term" value="P:mRNA 3'-end processing"/>
    <property type="evidence" value="ECO:0007669"/>
    <property type="project" value="UniProtKB-ARBA"/>
</dbReference>
<reference evidence="11" key="1">
    <citation type="submission" date="2022-11" db="EMBL/GenBank/DDBJ databases">
        <authorList>
            <person name="Petersen C."/>
        </authorList>
    </citation>
    <scope>NUCLEOTIDE SEQUENCE</scope>
    <source>
        <strain evidence="11">IBT 34128</strain>
    </source>
</reference>
<keyword evidence="3" id="KW-0747">Spliceosome</keyword>
<feature type="region of interest" description="Disordered" evidence="8">
    <location>
        <begin position="244"/>
        <end position="264"/>
    </location>
</feature>
<feature type="region of interest" description="Disordered" evidence="8">
    <location>
        <begin position="155"/>
        <end position="227"/>
    </location>
</feature>
<keyword evidence="4 7" id="KW-0694">RNA-binding</keyword>
<dbReference type="GO" id="GO:0006369">
    <property type="term" value="P:termination of RNA polymerase II transcription"/>
    <property type="evidence" value="ECO:0007669"/>
    <property type="project" value="UniProtKB-ARBA"/>
</dbReference>
<dbReference type="PANTHER" id="PTHR14089">
    <property type="entry name" value="PRE-MRNA-SPLICING FACTOR RBM22"/>
    <property type="match status" value="1"/>
</dbReference>
<dbReference type="GO" id="GO:0017070">
    <property type="term" value="F:U6 snRNA binding"/>
    <property type="evidence" value="ECO:0007669"/>
    <property type="project" value="TreeGrafter"/>
</dbReference>
<dbReference type="GO" id="GO:0071007">
    <property type="term" value="C:U2-type catalytic step 2 spliceosome"/>
    <property type="evidence" value="ECO:0007669"/>
    <property type="project" value="TreeGrafter"/>
</dbReference>
<dbReference type="PROSITE" id="PS51391">
    <property type="entry name" value="CID"/>
    <property type="match status" value="1"/>
</dbReference>
<feature type="compositionally biased region" description="Polar residues" evidence="8">
    <location>
        <begin position="244"/>
        <end position="255"/>
    </location>
</feature>
<feature type="compositionally biased region" description="Low complexity" evidence="8">
    <location>
        <begin position="191"/>
        <end position="208"/>
    </location>
</feature>
<name>A0A9W9FRL6_9EURO</name>
<sequence>MSSAVAELENYLQSMLALKPPGVSGSKINSITTLCIANIQNESVLVQKIYTHFKKAPGTHKLGVLYVVDSVTRQWVEAARKAGQPHGSSAPDGTFAAGVNRVTELLPVLMTDIINNAPQDQKEKIKKLVDIWERGYTFPPPMLASFKEKLNAPQAIESTTPEGSPAPHLNPLGVPQQPANPQQPRIHQSSAPAAPAAPAITQPAAPQPVSSADTTSQAPSNPNPYAVGGAMANPFAALGVAQNPALTQPPSQGQTPNPLASAPNPLAAMLPQAAAQPTPAMPDPNALSQQFQLLQMLAAQGIPQEQWGTALQILSMTNNNMSGMNAGPLPGFGAMPGQGVGGWGRPDSQTRDDRDRERDYPRSPPGGYRRRSRSPGWDRRRTASPPRRRDSPVYGEYHADSPGRRGGDPRDTRGRRGNDYRQRSPPGRRRRSPSPARKDPNLPPPGPKLIEWDYSIGQGNIKVLSRTLFVGGVTSSEANLRALFGQFGLVQTCIVNIDKRHAFIKMISRQDAMSARDGMESYRAGEMQLRTRWGVGFGPRDCSDYQTGISVIPVERLTEADRKWMLTAEYGGTGGRPIESGMVVEEPDIEIGAGVSSKAISRRIATDTGGKRGPISSRTQPDRFGRRQDRDGYGGGSSGGPGPGPGDHDMPNMNNPAVAPAVPAYGFNFPGMPMLPPGFMMGGAQAGSMPTTQPPPPGPGS</sequence>
<protein>
    <recommendedName>
        <fullName evidence="13">RNA binding protein Nrd1</fullName>
    </recommendedName>
</protein>
<reference evidence="11" key="2">
    <citation type="journal article" date="2023" name="IMA Fungus">
        <title>Comparative genomic study of the Penicillium genus elucidates a diverse pangenome and 15 lateral gene transfer events.</title>
        <authorList>
            <person name="Petersen C."/>
            <person name="Sorensen T."/>
            <person name="Nielsen M.R."/>
            <person name="Sondergaard T.E."/>
            <person name="Sorensen J.L."/>
            <person name="Fitzpatrick D.A."/>
            <person name="Frisvad J.C."/>
            <person name="Nielsen K.L."/>
        </authorList>
    </citation>
    <scope>NUCLEOTIDE SEQUENCE</scope>
    <source>
        <strain evidence="11">IBT 34128</strain>
    </source>
</reference>
<dbReference type="InterPro" id="IPR000504">
    <property type="entry name" value="RRM_dom"/>
</dbReference>
<feature type="compositionally biased region" description="Gly residues" evidence="8">
    <location>
        <begin position="334"/>
        <end position="344"/>
    </location>
</feature>
<evidence type="ECO:0000313" key="11">
    <source>
        <dbReference type="EMBL" id="KAJ5105113.1"/>
    </source>
</evidence>
<feature type="region of interest" description="Disordered" evidence="8">
    <location>
        <begin position="325"/>
        <end position="449"/>
    </location>
</feature>
<dbReference type="Gene3D" id="3.30.70.330">
    <property type="match status" value="1"/>
</dbReference>
<evidence type="ECO:0008006" key="13">
    <source>
        <dbReference type="Google" id="ProtNLM"/>
    </source>
</evidence>
<dbReference type="RefSeq" id="XP_056514109.1">
    <property type="nucleotide sequence ID" value="XM_056653042.1"/>
</dbReference>
<evidence type="ECO:0000256" key="5">
    <source>
        <dbReference type="ARBA" id="ARBA00023187"/>
    </source>
</evidence>
<dbReference type="FunFam" id="3.30.70.330:FF:000397">
    <property type="entry name" value="RNA binding protein Nrd1"/>
    <property type="match status" value="1"/>
</dbReference>
<dbReference type="OrthoDB" id="79367at2759"/>
<evidence type="ECO:0000256" key="3">
    <source>
        <dbReference type="ARBA" id="ARBA00022728"/>
    </source>
</evidence>
<dbReference type="EMBL" id="JAPMSZ010000004">
    <property type="protein sequence ID" value="KAJ5105113.1"/>
    <property type="molecule type" value="Genomic_DNA"/>
</dbReference>
<dbReference type="AlphaFoldDB" id="A0A9W9FRL6"/>
<dbReference type="GeneID" id="81392210"/>
<dbReference type="SMART" id="SM00582">
    <property type="entry name" value="RPR"/>
    <property type="match status" value="1"/>
</dbReference>
<feature type="compositionally biased region" description="Polar residues" evidence="8">
    <location>
        <begin position="177"/>
        <end position="190"/>
    </location>
</feature>
<evidence type="ECO:0000256" key="1">
    <source>
        <dbReference type="ARBA" id="ARBA00004123"/>
    </source>
</evidence>
<feature type="compositionally biased region" description="Basic and acidic residues" evidence="8">
    <location>
        <begin position="348"/>
        <end position="361"/>
    </location>
</feature>
<dbReference type="SUPFAM" id="SSF48464">
    <property type="entry name" value="ENTH/VHS domain"/>
    <property type="match status" value="1"/>
</dbReference>
<dbReference type="Gene3D" id="1.25.40.90">
    <property type="match status" value="1"/>
</dbReference>
<dbReference type="Pfam" id="PF21380">
    <property type="entry name" value="Nrd1-Seb1_dom2"/>
    <property type="match status" value="1"/>
</dbReference>
<proteinExistence type="predicted"/>
<dbReference type="PROSITE" id="PS50102">
    <property type="entry name" value="RRM"/>
    <property type="match status" value="1"/>
</dbReference>
<dbReference type="PANTHER" id="PTHR14089:SF2">
    <property type="entry name" value="PRE-MRNA-SPLICING FACTOR CWC2"/>
    <property type="match status" value="1"/>
</dbReference>
<comment type="subcellular location">
    <subcellularLocation>
        <location evidence="1">Nucleus</location>
    </subcellularLocation>
</comment>
<evidence type="ECO:0000259" key="9">
    <source>
        <dbReference type="PROSITE" id="PS50102"/>
    </source>
</evidence>
<keyword evidence="6" id="KW-0539">Nucleus</keyword>
<keyword evidence="5" id="KW-0508">mRNA splicing</keyword>
<dbReference type="InterPro" id="IPR039171">
    <property type="entry name" value="Cwc2/Slt11"/>
</dbReference>
<gene>
    <name evidence="11" type="ORF">NUU61_002460</name>
</gene>
<feature type="region of interest" description="Disordered" evidence="8">
    <location>
        <begin position="604"/>
        <end position="655"/>
    </location>
</feature>
<dbReference type="InterPro" id="IPR008942">
    <property type="entry name" value="ENTH_VHS"/>
</dbReference>
<feature type="compositionally biased region" description="Basic and acidic residues" evidence="8">
    <location>
        <begin position="376"/>
        <end position="422"/>
    </location>
</feature>
<dbReference type="InterPro" id="IPR006569">
    <property type="entry name" value="CID_dom"/>
</dbReference>
<evidence type="ECO:0000313" key="12">
    <source>
        <dbReference type="Proteomes" id="UP001141434"/>
    </source>
</evidence>
<feature type="compositionally biased region" description="Basic and acidic residues" evidence="8">
    <location>
        <begin position="620"/>
        <end position="632"/>
    </location>
</feature>
<dbReference type="GO" id="GO:0008380">
    <property type="term" value="P:RNA splicing"/>
    <property type="evidence" value="ECO:0007669"/>
    <property type="project" value="UniProtKB-KW"/>
</dbReference>
<evidence type="ECO:0000256" key="6">
    <source>
        <dbReference type="ARBA" id="ARBA00023242"/>
    </source>
</evidence>
<dbReference type="CDD" id="cd16984">
    <property type="entry name" value="CID_Nrd1_like"/>
    <property type="match status" value="1"/>
</dbReference>
<comment type="caution">
    <text evidence="11">The sequence shown here is derived from an EMBL/GenBank/DDBJ whole genome shotgun (WGS) entry which is preliminary data.</text>
</comment>
<feature type="domain" description="RRM" evidence="9">
    <location>
        <begin position="466"/>
        <end position="536"/>
    </location>
</feature>
<evidence type="ECO:0000256" key="4">
    <source>
        <dbReference type="ARBA" id="ARBA00022884"/>
    </source>
</evidence>
<dbReference type="SUPFAM" id="SSF54928">
    <property type="entry name" value="RNA-binding domain, RBD"/>
    <property type="match status" value="1"/>
</dbReference>
<dbReference type="FunFam" id="1.25.40.90:FF:000026">
    <property type="entry name" value="RNA binding protein Nrd1"/>
    <property type="match status" value="1"/>
</dbReference>
<dbReference type="GO" id="GO:0036002">
    <property type="term" value="F:pre-mRNA binding"/>
    <property type="evidence" value="ECO:0007669"/>
    <property type="project" value="TreeGrafter"/>
</dbReference>
<keyword evidence="2" id="KW-0597">Phosphoprotein</keyword>
<organism evidence="11 12">
    <name type="scientific">Penicillium alfredii</name>
    <dbReference type="NCBI Taxonomy" id="1506179"/>
    <lineage>
        <taxon>Eukaryota</taxon>
        <taxon>Fungi</taxon>
        <taxon>Dikarya</taxon>
        <taxon>Ascomycota</taxon>
        <taxon>Pezizomycotina</taxon>
        <taxon>Eurotiomycetes</taxon>
        <taxon>Eurotiomycetidae</taxon>
        <taxon>Eurotiales</taxon>
        <taxon>Aspergillaceae</taxon>
        <taxon>Penicillium</taxon>
    </lineage>
</organism>
<evidence type="ECO:0000256" key="7">
    <source>
        <dbReference type="PROSITE-ProRule" id="PRU00176"/>
    </source>
</evidence>
<feature type="domain" description="CID" evidence="10">
    <location>
        <begin position="1"/>
        <end position="154"/>
    </location>
</feature>
<dbReference type="GO" id="GO:0071006">
    <property type="term" value="C:U2-type catalytic step 1 spliceosome"/>
    <property type="evidence" value="ECO:0007669"/>
    <property type="project" value="TreeGrafter"/>
</dbReference>
<feature type="compositionally biased region" description="Polar residues" evidence="8">
    <location>
        <begin position="209"/>
        <end position="220"/>
    </location>
</feature>
<dbReference type="GO" id="GO:0000974">
    <property type="term" value="C:Prp19 complex"/>
    <property type="evidence" value="ECO:0007669"/>
    <property type="project" value="TreeGrafter"/>
</dbReference>
<dbReference type="SMART" id="SM00360">
    <property type="entry name" value="RRM"/>
    <property type="match status" value="1"/>
</dbReference>
<dbReference type="Proteomes" id="UP001141434">
    <property type="component" value="Unassembled WGS sequence"/>
</dbReference>
<dbReference type="GO" id="GO:0010629">
    <property type="term" value="P:negative regulation of gene expression"/>
    <property type="evidence" value="ECO:0007669"/>
    <property type="project" value="UniProtKB-ARBA"/>
</dbReference>
<dbReference type="GO" id="GO:0031126">
    <property type="term" value="P:sno(s)RNA 3'-end processing"/>
    <property type="evidence" value="ECO:0007669"/>
    <property type="project" value="UniProtKB-ARBA"/>
</dbReference>
<evidence type="ECO:0000259" key="10">
    <source>
        <dbReference type="PROSITE" id="PS51391"/>
    </source>
</evidence>
<keyword evidence="12" id="KW-1185">Reference proteome</keyword>
<dbReference type="InterPro" id="IPR048892">
    <property type="entry name" value="Nrd1_Seb1_dom2"/>
</dbReference>
<accession>A0A9W9FRL6</accession>